<dbReference type="KEGG" id="part:PARC_b0381"/>
<evidence type="ECO:0000313" key="2">
    <source>
        <dbReference type="Proteomes" id="UP000016505"/>
    </source>
</evidence>
<dbReference type="Proteomes" id="UP000016505">
    <property type="component" value="Chromosome II"/>
</dbReference>
<dbReference type="EMBL" id="CP011026">
    <property type="protein sequence ID" value="ATC88591.1"/>
    <property type="molecule type" value="Genomic_DNA"/>
</dbReference>
<proteinExistence type="predicted"/>
<reference evidence="1 2" key="1">
    <citation type="journal article" date="2012" name="J. Bacteriol.">
        <title>Genome sequences of type strains of seven species of the marine bacterium Pseudoalteromonas.</title>
        <authorList>
            <person name="Xie B.B."/>
            <person name="Shu Y.L."/>
            <person name="Qin Q.L."/>
            <person name="Rong J.C."/>
            <person name="Zhang X.Y."/>
            <person name="Chen X.L."/>
            <person name="Shi M."/>
            <person name="He H.L."/>
            <person name="Zhou B.C."/>
            <person name="Zhang Y.Z."/>
        </authorList>
    </citation>
    <scope>NUCLEOTIDE SEQUENCE [LARGE SCALE GENOMIC DNA]</scope>
    <source>
        <strain evidence="1 2">A 37-1-2</strain>
    </source>
</reference>
<name>A0A290SDA8_9GAMM</name>
<sequence length="45" mass="5297">MKLAHCDKTVSDNSDGLCDETNRYKEYFRPSRAIFSKMFSLNTYL</sequence>
<accession>A0A290SDA8</accession>
<evidence type="ECO:0000313" key="1">
    <source>
        <dbReference type="EMBL" id="ATC88591.1"/>
    </source>
</evidence>
<gene>
    <name evidence="1" type="ORF">PARC_b0381</name>
</gene>
<protein>
    <submittedName>
        <fullName evidence="1">Uncharacterized protein</fullName>
    </submittedName>
</protein>
<organism evidence="1 2">
    <name type="scientific">Pseudoalteromonas arctica A 37-1-2</name>
    <dbReference type="NCBI Taxonomy" id="1117313"/>
    <lineage>
        <taxon>Bacteria</taxon>
        <taxon>Pseudomonadati</taxon>
        <taxon>Pseudomonadota</taxon>
        <taxon>Gammaproteobacteria</taxon>
        <taxon>Alteromonadales</taxon>
        <taxon>Pseudoalteromonadaceae</taxon>
        <taxon>Pseudoalteromonas</taxon>
    </lineage>
</organism>
<dbReference type="AlphaFoldDB" id="A0A290SDA8"/>